<keyword evidence="1" id="KW-0812">Transmembrane</keyword>
<dbReference type="AlphaFoldDB" id="A0A9K3NJ23"/>
<organism evidence="2 3">
    <name type="scientific">Helianthus annuus</name>
    <name type="common">Common sunflower</name>
    <dbReference type="NCBI Taxonomy" id="4232"/>
    <lineage>
        <taxon>Eukaryota</taxon>
        <taxon>Viridiplantae</taxon>
        <taxon>Streptophyta</taxon>
        <taxon>Embryophyta</taxon>
        <taxon>Tracheophyta</taxon>
        <taxon>Spermatophyta</taxon>
        <taxon>Magnoliopsida</taxon>
        <taxon>eudicotyledons</taxon>
        <taxon>Gunneridae</taxon>
        <taxon>Pentapetalae</taxon>
        <taxon>asterids</taxon>
        <taxon>campanulids</taxon>
        <taxon>Asterales</taxon>
        <taxon>Asteraceae</taxon>
        <taxon>Asteroideae</taxon>
        <taxon>Heliantheae alliance</taxon>
        <taxon>Heliantheae</taxon>
        <taxon>Helianthus</taxon>
    </lineage>
</organism>
<evidence type="ECO:0000313" key="3">
    <source>
        <dbReference type="Proteomes" id="UP000215914"/>
    </source>
</evidence>
<comment type="caution">
    <text evidence="2">The sequence shown here is derived from an EMBL/GenBank/DDBJ whole genome shotgun (WGS) entry which is preliminary data.</text>
</comment>
<sequence length="175" mass="20577">MFLYGLLHLEATHFLSFGRGPSSPPSRCRSGSYGTTLFRQIWVMHRNECLCLTTLVAFLEVYLRFPSFVVWDLPKKMKLSCSSETFRVCDNFYEDKHLSWFGACYFCSMMMIWFFIRECSYDSASVWAWHFLMQPTEAGELGLGFCWLPKLSGYVVIFWVVVFVYCERETFSCVH</sequence>
<reference evidence="2" key="2">
    <citation type="submission" date="2020-06" db="EMBL/GenBank/DDBJ databases">
        <title>Helianthus annuus Genome sequencing and assembly Release 2.</title>
        <authorList>
            <person name="Gouzy J."/>
            <person name="Langlade N."/>
            <person name="Munos S."/>
        </authorList>
    </citation>
    <scope>NUCLEOTIDE SEQUENCE</scope>
    <source>
        <tissue evidence="2">Leaves</tissue>
    </source>
</reference>
<evidence type="ECO:0000256" key="1">
    <source>
        <dbReference type="SAM" id="Phobius"/>
    </source>
</evidence>
<proteinExistence type="predicted"/>
<dbReference type="EMBL" id="MNCJ02000321">
    <property type="protein sequence ID" value="KAF5801368.1"/>
    <property type="molecule type" value="Genomic_DNA"/>
</dbReference>
<accession>A0A9K3NJ23</accession>
<name>A0A9K3NJ23_HELAN</name>
<reference evidence="2" key="1">
    <citation type="journal article" date="2017" name="Nature">
        <title>The sunflower genome provides insights into oil metabolism, flowering and Asterid evolution.</title>
        <authorList>
            <person name="Badouin H."/>
            <person name="Gouzy J."/>
            <person name="Grassa C.J."/>
            <person name="Murat F."/>
            <person name="Staton S.E."/>
            <person name="Cottret L."/>
            <person name="Lelandais-Briere C."/>
            <person name="Owens G.L."/>
            <person name="Carrere S."/>
            <person name="Mayjonade B."/>
            <person name="Legrand L."/>
            <person name="Gill N."/>
            <person name="Kane N.C."/>
            <person name="Bowers J.E."/>
            <person name="Hubner S."/>
            <person name="Bellec A."/>
            <person name="Berard A."/>
            <person name="Berges H."/>
            <person name="Blanchet N."/>
            <person name="Boniface M.C."/>
            <person name="Brunel D."/>
            <person name="Catrice O."/>
            <person name="Chaidir N."/>
            <person name="Claudel C."/>
            <person name="Donnadieu C."/>
            <person name="Faraut T."/>
            <person name="Fievet G."/>
            <person name="Helmstetter N."/>
            <person name="King M."/>
            <person name="Knapp S.J."/>
            <person name="Lai Z."/>
            <person name="Le Paslier M.C."/>
            <person name="Lippi Y."/>
            <person name="Lorenzon L."/>
            <person name="Mandel J.R."/>
            <person name="Marage G."/>
            <person name="Marchand G."/>
            <person name="Marquand E."/>
            <person name="Bret-Mestries E."/>
            <person name="Morien E."/>
            <person name="Nambeesan S."/>
            <person name="Nguyen T."/>
            <person name="Pegot-Espagnet P."/>
            <person name="Pouilly N."/>
            <person name="Raftis F."/>
            <person name="Sallet E."/>
            <person name="Schiex T."/>
            <person name="Thomas J."/>
            <person name="Vandecasteele C."/>
            <person name="Vares D."/>
            <person name="Vear F."/>
            <person name="Vautrin S."/>
            <person name="Crespi M."/>
            <person name="Mangin B."/>
            <person name="Burke J.M."/>
            <person name="Salse J."/>
            <person name="Munos S."/>
            <person name="Vincourt P."/>
            <person name="Rieseberg L.H."/>
            <person name="Langlade N.B."/>
        </authorList>
    </citation>
    <scope>NUCLEOTIDE SEQUENCE</scope>
    <source>
        <tissue evidence="2">Leaves</tissue>
    </source>
</reference>
<protein>
    <submittedName>
        <fullName evidence="2">Uncharacterized protein</fullName>
    </submittedName>
</protein>
<keyword evidence="1" id="KW-0472">Membrane</keyword>
<evidence type="ECO:0000313" key="2">
    <source>
        <dbReference type="EMBL" id="KAF5801368.1"/>
    </source>
</evidence>
<keyword evidence="3" id="KW-1185">Reference proteome</keyword>
<dbReference type="Proteomes" id="UP000215914">
    <property type="component" value="Unassembled WGS sequence"/>
</dbReference>
<dbReference type="Gramene" id="mRNA:HanXRQr2_Chr06g0247331">
    <property type="protein sequence ID" value="mRNA:HanXRQr2_Chr06g0247331"/>
    <property type="gene ID" value="HanXRQr2_Chr06g0247331"/>
</dbReference>
<feature type="transmembrane region" description="Helical" evidence="1">
    <location>
        <begin position="98"/>
        <end position="116"/>
    </location>
</feature>
<keyword evidence="1" id="KW-1133">Transmembrane helix</keyword>
<feature type="transmembrane region" description="Helical" evidence="1">
    <location>
        <begin position="141"/>
        <end position="165"/>
    </location>
</feature>
<gene>
    <name evidence="2" type="ORF">HanXRQr2_Chr06g0247331</name>
</gene>